<keyword evidence="3" id="KW-1185">Reference proteome</keyword>
<dbReference type="EMBL" id="JAVRIC010000010">
    <property type="protein sequence ID" value="MDT0497500.1"/>
    <property type="molecule type" value="Genomic_DNA"/>
</dbReference>
<reference evidence="2 3" key="1">
    <citation type="submission" date="2023-09" db="EMBL/GenBank/DDBJ databases">
        <authorList>
            <person name="Rey-Velasco X."/>
        </authorList>
    </citation>
    <scope>NUCLEOTIDE SEQUENCE [LARGE SCALE GENOMIC DNA]</scope>
    <source>
        <strain evidence="2 3">W345</strain>
    </source>
</reference>
<dbReference type="RefSeq" id="WP_311364891.1">
    <property type="nucleotide sequence ID" value="NZ_JAVRIC010000010.1"/>
</dbReference>
<dbReference type="Proteomes" id="UP001254608">
    <property type="component" value="Unassembled WGS sequence"/>
</dbReference>
<dbReference type="Pfam" id="PF11854">
    <property type="entry name" value="MtrB_PioB"/>
    <property type="match status" value="1"/>
</dbReference>
<protein>
    <submittedName>
        <fullName evidence="2">MtrB/PioB family outer membrane beta-barrel protein</fullName>
    </submittedName>
</protein>
<evidence type="ECO:0000313" key="2">
    <source>
        <dbReference type="EMBL" id="MDT0497500.1"/>
    </source>
</evidence>
<feature type="signal peptide" evidence="1">
    <location>
        <begin position="1"/>
        <end position="24"/>
    </location>
</feature>
<evidence type="ECO:0000256" key="1">
    <source>
        <dbReference type="SAM" id="SignalP"/>
    </source>
</evidence>
<evidence type="ECO:0000313" key="3">
    <source>
        <dbReference type="Proteomes" id="UP001254608"/>
    </source>
</evidence>
<gene>
    <name evidence="2" type="ORF">RM530_09010</name>
</gene>
<accession>A0ABU2WIV3</accession>
<organism evidence="2 3">
    <name type="scientific">Banduia mediterranea</name>
    <dbReference type="NCBI Taxonomy" id="3075609"/>
    <lineage>
        <taxon>Bacteria</taxon>
        <taxon>Pseudomonadati</taxon>
        <taxon>Pseudomonadota</taxon>
        <taxon>Gammaproteobacteria</taxon>
        <taxon>Nevskiales</taxon>
        <taxon>Algiphilaceae</taxon>
        <taxon>Banduia</taxon>
    </lineage>
</organism>
<feature type="chain" id="PRO_5046157648" evidence="1">
    <location>
        <begin position="25"/>
        <end position="848"/>
    </location>
</feature>
<name>A0ABU2WIV3_9GAMM</name>
<sequence>MTVNHALIALLGLGVGIACAPAYADSSDSARVADIQYGNGLDPSGFAALSDQADPVGMSWLHAGSLRSPSGIPYGFPTLPPPEHEQGAWRYSGLLSAGVINLSGDDDAQLFRQYSDWSNGLVLGSLWFDAYRPDSGHYADLRASHLSENDQFYRFRAGRYGRYKIEGFYRDMPHVVSTTAYPIWNGVGTDSLTLPEGLTPGASDPAAIAAAVSGAPRSTVRVDRTRTGLSVEGNVAKRWIGYAAVSNEERDGTRLWGGSMFFNFPFANNGGIVETVRPIDFTTTDLSVGARFVGDLWQFNAVYSGSFFRNHKDSLDFESPFILSPVTGTPAAGVVGYGQFSLEPDNDAHNLRLELSRRLPWNGQMSLTGAVGTMRQDETLLAPVTCEGSIGVSGTPFVADCANWNSSASLSQTKADARIDTLLLDAKFSFRPSAKFGWRAELRHYGEDNKTDYLAYNPLTGEYGYISENGSQGSVVPGEMGIFDPNNPLYQSYFAHIRSTPYATDKTNFDLGGDWRVNWQNTLSLSFGFERREPEYRERSRVDESRATLAWVSRSIANGSLRVSYEFADRGGDSYDYFPYDAFYSTSIDGFVEKEGANPFTVSAMRKYDLSDRRQHKFRGIFIHPVGQAGTVSTILYGQYNDYSARIGRQGDRNIGLTMQWDYQPAPHFSMGVYAGAEVGEMNMANVSDNEGVVSSDADLGGDKYPLENVWKETSQTQDLNFGLNLVRDFGRTRVDAAYSFVYARGEIAYDYASLGAITFNQQAYPGEFSPYPDTHYRVHSVDLGITRNFSQRFAARLFGRYEVGDFDDWHYLGFEDARLYDHRIYTDEGPSRHYEASLVGVMLQFKL</sequence>
<dbReference type="InterPro" id="IPR020016">
    <property type="entry name" value="Decahaem-assoc_OM_MtrB/PioB"/>
</dbReference>
<keyword evidence="1" id="KW-0732">Signal</keyword>
<comment type="caution">
    <text evidence="2">The sequence shown here is derived from an EMBL/GenBank/DDBJ whole genome shotgun (WGS) entry which is preliminary data.</text>
</comment>
<proteinExistence type="predicted"/>